<protein>
    <recommendedName>
        <fullName evidence="1">Reverse transcriptase Ty1/copia-type domain-containing protein</fullName>
    </recommendedName>
</protein>
<feature type="domain" description="Reverse transcriptase Ty1/copia-type" evidence="1">
    <location>
        <begin position="12"/>
        <end position="104"/>
    </location>
</feature>
<evidence type="ECO:0000259" key="1">
    <source>
        <dbReference type="Pfam" id="PF07727"/>
    </source>
</evidence>
<reference evidence="2 3" key="1">
    <citation type="journal article" date="2022" name="G3 (Bethesda)">
        <title>Whole-genome sequence and methylome profiling of the almond [Prunus dulcis (Mill.) D.A. Webb] cultivar 'Nonpareil'.</title>
        <authorList>
            <person name="D'Amico-Willman K.M."/>
            <person name="Ouma W.Z."/>
            <person name="Meulia T."/>
            <person name="Sideli G.M."/>
            <person name="Gradziel T.M."/>
            <person name="Fresnedo-Ramirez J."/>
        </authorList>
    </citation>
    <scope>NUCLEOTIDE SEQUENCE [LARGE SCALE GENOMIC DNA]</scope>
    <source>
        <strain evidence="2">Clone GOH B32 T37-40</strain>
    </source>
</reference>
<comment type="caution">
    <text evidence="2">The sequence shown here is derived from an EMBL/GenBank/DDBJ whole genome shotgun (WGS) entry which is preliminary data.</text>
</comment>
<evidence type="ECO:0000313" key="3">
    <source>
        <dbReference type="Proteomes" id="UP001054821"/>
    </source>
</evidence>
<name>A0AAD4UU41_PRUDU</name>
<dbReference type="Pfam" id="PF07727">
    <property type="entry name" value="RVT_2"/>
    <property type="match status" value="1"/>
</dbReference>
<sequence>MDLQEEEELGGKAQTYKARLVAKDYRQREGIDYEKTLSSRNDKIHLHSSRQRIILRLEIWQMDVKTTFLNGHLQDEIYMDQPEGFIFENEQGKVCKLQGSIYGL</sequence>
<dbReference type="InterPro" id="IPR013103">
    <property type="entry name" value="RVT_2"/>
</dbReference>
<organism evidence="2 3">
    <name type="scientific">Prunus dulcis</name>
    <name type="common">Almond</name>
    <name type="synonym">Amygdalus dulcis</name>
    <dbReference type="NCBI Taxonomy" id="3755"/>
    <lineage>
        <taxon>Eukaryota</taxon>
        <taxon>Viridiplantae</taxon>
        <taxon>Streptophyta</taxon>
        <taxon>Embryophyta</taxon>
        <taxon>Tracheophyta</taxon>
        <taxon>Spermatophyta</taxon>
        <taxon>Magnoliopsida</taxon>
        <taxon>eudicotyledons</taxon>
        <taxon>Gunneridae</taxon>
        <taxon>Pentapetalae</taxon>
        <taxon>rosids</taxon>
        <taxon>fabids</taxon>
        <taxon>Rosales</taxon>
        <taxon>Rosaceae</taxon>
        <taxon>Amygdaloideae</taxon>
        <taxon>Amygdaleae</taxon>
        <taxon>Prunus</taxon>
    </lineage>
</organism>
<dbReference type="Proteomes" id="UP001054821">
    <property type="component" value="Chromosome 8"/>
</dbReference>
<accession>A0AAD4UU41</accession>
<dbReference type="EMBL" id="JAJFAZ020000008">
    <property type="protein sequence ID" value="KAI5312875.1"/>
    <property type="molecule type" value="Genomic_DNA"/>
</dbReference>
<gene>
    <name evidence="2" type="ORF">L3X38_042049</name>
</gene>
<keyword evidence="3" id="KW-1185">Reference proteome</keyword>
<dbReference type="AlphaFoldDB" id="A0AAD4UU41"/>
<evidence type="ECO:0000313" key="2">
    <source>
        <dbReference type="EMBL" id="KAI5312875.1"/>
    </source>
</evidence>
<proteinExistence type="predicted"/>